<dbReference type="GO" id="GO:0006952">
    <property type="term" value="P:defense response"/>
    <property type="evidence" value="ECO:0007669"/>
    <property type="project" value="UniProtKB-KW"/>
</dbReference>
<name>A0A8J4RWJ9_9ROSI</name>
<proteinExistence type="predicted"/>
<dbReference type="Gene3D" id="3.40.50.300">
    <property type="entry name" value="P-loop containing nucleotide triphosphate hydrolases"/>
    <property type="match status" value="1"/>
</dbReference>
<keyword evidence="1" id="KW-0433">Leucine-rich repeat</keyword>
<evidence type="ECO:0000256" key="2">
    <source>
        <dbReference type="ARBA" id="ARBA00022737"/>
    </source>
</evidence>
<keyword evidence="2" id="KW-0677">Repeat</keyword>
<gene>
    <name evidence="6" type="ORF">CMV_006520</name>
</gene>
<dbReference type="GO" id="GO:0043531">
    <property type="term" value="F:ADP binding"/>
    <property type="evidence" value="ECO:0007669"/>
    <property type="project" value="InterPro"/>
</dbReference>
<protein>
    <recommendedName>
        <fullName evidence="5">TIR domain-containing protein</fullName>
    </recommendedName>
</protein>
<keyword evidence="3" id="KW-0611">Plant defense</keyword>
<dbReference type="GO" id="GO:0007165">
    <property type="term" value="P:signal transduction"/>
    <property type="evidence" value="ECO:0007669"/>
    <property type="project" value="InterPro"/>
</dbReference>
<evidence type="ECO:0000313" key="6">
    <source>
        <dbReference type="EMBL" id="KAF3969706.1"/>
    </source>
</evidence>
<evidence type="ECO:0000256" key="1">
    <source>
        <dbReference type="ARBA" id="ARBA00022614"/>
    </source>
</evidence>
<dbReference type="InterPro" id="IPR058192">
    <property type="entry name" value="WHD_ROQ1-like"/>
</dbReference>
<keyword evidence="7" id="KW-1185">Reference proteome</keyword>
<dbReference type="PROSITE" id="PS50104">
    <property type="entry name" value="TIR"/>
    <property type="match status" value="1"/>
</dbReference>
<evidence type="ECO:0000259" key="5">
    <source>
        <dbReference type="PROSITE" id="PS50104"/>
    </source>
</evidence>
<dbReference type="SMART" id="SM00255">
    <property type="entry name" value="TIR"/>
    <property type="match status" value="1"/>
</dbReference>
<feature type="domain" description="TIR" evidence="5">
    <location>
        <begin position="21"/>
        <end position="188"/>
    </location>
</feature>
<dbReference type="InterPro" id="IPR044974">
    <property type="entry name" value="Disease_R_plants"/>
</dbReference>
<dbReference type="OrthoDB" id="1357022at2759"/>
<dbReference type="PRINTS" id="PR00364">
    <property type="entry name" value="DISEASERSIST"/>
</dbReference>
<dbReference type="Pfam" id="PF23282">
    <property type="entry name" value="WHD_ROQ1"/>
    <property type="match status" value="1"/>
</dbReference>
<dbReference type="InterPro" id="IPR036390">
    <property type="entry name" value="WH_DNA-bd_sf"/>
</dbReference>
<dbReference type="InterPro" id="IPR042197">
    <property type="entry name" value="Apaf_helical"/>
</dbReference>
<dbReference type="InterPro" id="IPR000157">
    <property type="entry name" value="TIR_dom"/>
</dbReference>
<organism evidence="6 7">
    <name type="scientific">Castanea mollissima</name>
    <name type="common">Chinese chestnut</name>
    <dbReference type="NCBI Taxonomy" id="60419"/>
    <lineage>
        <taxon>Eukaryota</taxon>
        <taxon>Viridiplantae</taxon>
        <taxon>Streptophyta</taxon>
        <taxon>Embryophyta</taxon>
        <taxon>Tracheophyta</taxon>
        <taxon>Spermatophyta</taxon>
        <taxon>Magnoliopsida</taxon>
        <taxon>eudicotyledons</taxon>
        <taxon>Gunneridae</taxon>
        <taxon>Pentapetalae</taxon>
        <taxon>rosids</taxon>
        <taxon>fabids</taxon>
        <taxon>Fagales</taxon>
        <taxon>Fagaceae</taxon>
        <taxon>Castanea</taxon>
    </lineage>
</organism>
<dbReference type="SUPFAM" id="SSF52540">
    <property type="entry name" value="P-loop containing nucleoside triphosphate hydrolases"/>
    <property type="match status" value="1"/>
</dbReference>
<dbReference type="AlphaFoldDB" id="A0A8J4RWJ9"/>
<accession>A0A8J4RWJ9</accession>
<sequence length="867" mass="99530">MAFLTNEGASSSSSSSSTHRWNYDVFLSFRGEDTRYNFTGHLYKALCDQGFNTFIDNDLQRGEEISMELLKAIELSMISIVVFSKNFASSTWCLNELIKIFECRRNGQLVIPIFYKVSPSEIRNQDGEFGIALAEHEEKFKDNIEKIQRWRTTLTEVANLSGFPYNDSYIESEFEFIQRVIKEISSTKSNRMPLFVAKYPVGINIRAEAVELLLDMELNDVCMVGIYGLGGIGKTTISKAVYNRIANRFEGSCFLENVRERSKINGDIIQLQETLLSKILDRYLKVYSVFEGTNLIMERLHSKKVLLIFDDVGESKEVENLLGECNWFASGSRVIITTRDKHVLTTLGRDHREYEVKKLSQGEARELFNQHAFQTSKYGEDYSELAKQIIRYADGLPLALKIIGSDLCGKNIHEWKSALEKYKNVPHVKIQEILKISYDGLEKTEKDIFLDIACFFKDYDKDDVVYILRSCDLYPDYGIGKLIDKCLITLEHGRLSMHDLLQQMGREIVQQESEELEQRSRIWRYKDAHKLLTRNMGTNRIRGIKLCSPERTEVSLKAKIFKRMKNLKFLIGNVHIGEELEYLPDELRFLEWHVFPLSLSSKCCPPEQLVALKMSSILLEKVFKQGFQYKNLKIIELKFYPQSLSRLWNQFGEILGILPNTVAEAESKIYRHYYLTLPAIEIPKWFKFNHHQVIGNSVSFLVGPKFSNLVVFVTFPSKVVNTNMDSLLSVKISINGGKQQTICETFCSYGNVWLVYGKVKISNPSEENRIEVAKIQAMLESDTDCKEETINQPMQGVPKNTTCPTCFDSDSNSGNEAPNPGDGDLPMGFTIRVHLQCPIPFSTMIATPICINHHRTQKHLDPTLKRR</sequence>
<dbReference type="PANTHER" id="PTHR11017:SF570">
    <property type="entry name" value="DISEASE RESISTANCE PROTEIN (TIR-NBS CLASS)-RELATED"/>
    <property type="match status" value="1"/>
</dbReference>
<dbReference type="FunFam" id="3.40.50.10140:FF:000007">
    <property type="entry name" value="Disease resistance protein (TIR-NBS-LRR class)"/>
    <property type="match status" value="1"/>
</dbReference>
<comment type="caution">
    <text evidence="6">The sequence shown here is derived from an EMBL/GenBank/DDBJ whole genome shotgun (WGS) entry which is preliminary data.</text>
</comment>
<dbReference type="Gene3D" id="1.10.8.430">
    <property type="entry name" value="Helical domain of apoptotic protease-activating factors"/>
    <property type="match status" value="1"/>
</dbReference>
<dbReference type="InterPro" id="IPR002182">
    <property type="entry name" value="NB-ARC"/>
</dbReference>
<keyword evidence="4" id="KW-0520">NAD</keyword>
<dbReference type="Pfam" id="PF01582">
    <property type="entry name" value="TIR"/>
    <property type="match status" value="1"/>
</dbReference>
<dbReference type="Gene3D" id="3.40.50.10140">
    <property type="entry name" value="Toll/interleukin-1 receptor homology (TIR) domain"/>
    <property type="match status" value="1"/>
</dbReference>
<dbReference type="SUPFAM" id="SSF52200">
    <property type="entry name" value="Toll/Interleukin receptor TIR domain"/>
    <property type="match status" value="1"/>
</dbReference>
<evidence type="ECO:0000256" key="4">
    <source>
        <dbReference type="ARBA" id="ARBA00023027"/>
    </source>
</evidence>
<reference evidence="6" key="1">
    <citation type="submission" date="2020-03" db="EMBL/GenBank/DDBJ databases">
        <title>Castanea mollissima Vanexum genome sequencing.</title>
        <authorList>
            <person name="Staton M."/>
        </authorList>
    </citation>
    <scope>NUCLEOTIDE SEQUENCE</scope>
    <source>
        <tissue evidence="6">Leaf</tissue>
    </source>
</reference>
<dbReference type="EMBL" id="JRKL02000617">
    <property type="protein sequence ID" value="KAF3969706.1"/>
    <property type="molecule type" value="Genomic_DNA"/>
</dbReference>
<evidence type="ECO:0000313" key="7">
    <source>
        <dbReference type="Proteomes" id="UP000737018"/>
    </source>
</evidence>
<dbReference type="InterPro" id="IPR035897">
    <property type="entry name" value="Toll_tir_struct_dom_sf"/>
</dbReference>
<dbReference type="Proteomes" id="UP000737018">
    <property type="component" value="Unassembled WGS sequence"/>
</dbReference>
<evidence type="ECO:0000256" key="3">
    <source>
        <dbReference type="ARBA" id="ARBA00022821"/>
    </source>
</evidence>
<dbReference type="InterPro" id="IPR027417">
    <property type="entry name" value="P-loop_NTPase"/>
</dbReference>
<dbReference type="SUPFAM" id="SSF46785">
    <property type="entry name" value="Winged helix' DNA-binding domain"/>
    <property type="match status" value="1"/>
</dbReference>
<dbReference type="PANTHER" id="PTHR11017">
    <property type="entry name" value="LEUCINE-RICH REPEAT-CONTAINING PROTEIN"/>
    <property type="match status" value="1"/>
</dbReference>
<dbReference type="Pfam" id="PF00931">
    <property type="entry name" value="NB-ARC"/>
    <property type="match status" value="1"/>
</dbReference>